<dbReference type="Pfam" id="PF13469">
    <property type="entry name" value="Sulfotransfer_3"/>
    <property type="match status" value="1"/>
</dbReference>
<protein>
    <submittedName>
        <fullName evidence="2">Uncharacterized protein</fullName>
    </submittedName>
</protein>
<sequence length="594" mass="65415">MRAARCCEADKAQWPGQEAAALLDDKAAEATKLFNAKDYDEAEALALKILDAVPNQRAALRVLFEVRKAQKRFNAADALGARLAGLPAEPAQRAQANGQYAQHLIAQGRHADALPFAAAALKAAPRAAQAHHVMGVVLTETGEVAAGERHYRRAQALLPREDGMVLGNLAWNLKLQGRLSEAEALYEKALALRPENMRGVGGQAQVLFTKGEHDRADRILDDALARWPEDRILRLLKVMADLALQRPRAALERLGPPEKQMPPELLARGRAFMQLEQPQDAVNAIAAARNIQRERTGLFYQPEALQARVARDKAYFTADRVRPLPKAGPGGFMPVFLLGFRRSGSALLEQLLAQIPGFAVGDELAPVADLAKAVPGLLGGGDYPDVLDEMLVGEGAYVPDRLREVYEAPRRRLGLMREGVRFITDRAASNVWHLGLIKLLYPEAPIIHVLRHPYDLVLSNIAQDRKLEGNAHAGLPGVARYFALQADMIKHYRGQLTLRYLPVRYEDLVADPDAVVRRVLEFVGSDASLPAALALNNQTVPEPWPAHFTVREAVHGRAAWRFKAYQAALPNLFSEVAPVLDPWVREFGYEEQGA</sequence>
<dbReference type="Proteomes" id="UP000032668">
    <property type="component" value="Unassembled WGS sequence"/>
</dbReference>
<dbReference type="Gene3D" id="3.40.50.300">
    <property type="entry name" value="P-loop containing nucleotide triphosphate hydrolases"/>
    <property type="match status" value="1"/>
</dbReference>
<dbReference type="STRING" id="1120923.SAMN02746095_01921"/>
<dbReference type="SUPFAM" id="SSF48452">
    <property type="entry name" value="TPR-like"/>
    <property type="match status" value="2"/>
</dbReference>
<organism evidence="2 3">
    <name type="scientific">Acidocella aminolytica 101 = DSM 11237</name>
    <dbReference type="NCBI Taxonomy" id="1120923"/>
    <lineage>
        <taxon>Bacteria</taxon>
        <taxon>Pseudomonadati</taxon>
        <taxon>Pseudomonadota</taxon>
        <taxon>Alphaproteobacteria</taxon>
        <taxon>Acetobacterales</taxon>
        <taxon>Acidocellaceae</taxon>
        <taxon>Acidocella</taxon>
    </lineage>
</organism>
<gene>
    <name evidence="2" type="ORF">Aam_097_005</name>
</gene>
<dbReference type="InterPro" id="IPR026634">
    <property type="entry name" value="TPST-like"/>
</dbReference>
<dbReference type="AlphaFoldDB" id="A0A0D6PI80"/>
<dbReference type="Gene3D" id="1.25.40.10">
    <property type="entry name" value="Tetratricopeptide repeat domain"/>
    <property type="match status" value="1"/>
</dbReference>
<dbReference type="EMBL" id="BANC01000095">
    <property type="protein sequence ID" value="GAN81480.1"/>
    <property type="molecule type" value="Genomic_DNA"/>
</dbReference>
<evidence type="ECO:0000313" key="3">
    <source>
        <dbReference type="Proteomes" id="UP000032668"/>
    </source>
</evidence>
<dbReference type="SUPFAM" id="SSF52540">
    <property type="entry name" value="P-loop containing nucleoside triphosphate hydrolases"/>
    <property type="match status" value="1"/>
</dbReference>
<dbReference type="PANTHER" id="PTHR12788">
    <property type="entry name" value="PROTEIN-TYROSINE SULFOTRANSFERASE 2"/>
    <property type="match status" value="1"/>
</dbReference>
<proteinExistence type="predicted"/>
<dbReference type="PANTHER" id="PTHR12788:SF10">
    <property type="entry name" value="PROTEIN-TYROSINE SULFOTRANSFERASE"/>
    <property type="match status" value="1"/>
</dbReference>
<evidence type="ECO:0000313" key="2">
    <source>
        <dbReference type="EMBL" id="GAN81480.1"/>
    </source>
</evidence>
<comment type="caution">
    <text evidence="2">The sequence shown here is derived from an EMBL/GenBank/DDBJ whole genome shotgun (WGS) entry which is preliminary data.</text>
</comment>
<accession>A0A0D6PI80</accession>
<dbReference type="Pfam" id="PF13424">
    <property type="entry name" value="TPR_12"/>
    <property type="match status" value="1"/>
</dbReference>
<evidence type="ECO:0000256" key="1">
    <source>
        <dbReference type="ARBA" id="ARBA00022679"/>
    </source>
</evidence>
<name>A0A0D6PI80_9PROT</name>
<dbReference type="InterPro" id="IPR027417">
    <property type="entry name" value="P-loop_NTPase"/>
</dbReference>
<dbReference type="SMART" id="SM00028">
    <property type="entry name" value="TPR"/>
    <property type="match status" value="5"/>
</dbReference>
<dbReference type="InterPro" id="IPR011990">
    <property type="entry name" value="TPR-like_helical_dom_sf"/>
</dbReference>
<keyword evidence="3" id="KW-1185">Reference proteome</keyword>
<reference evidence="2 3" key="1">
    <citation type="submission" date="2012-11" db="EMBL/GenBank/DDBJ databases">
        <title>Whole genome sequence of Acidocella aminolytica 101 = DSM 11237.</title>
        <authorList>
            <person name="Azuma Y."/>
            <person name="Higashiura N."/>
            <person name="Hirakawa H."/>
            <person name="Matsushita K."/>
        </authorList>
    </citation>
    <scope>NUCLEOTIDE SEQUENCE [LARGE SCALE GENOMIC DNA]</scope>
    <source>
        <strain evidence="3">101 / DSM 11237</strain>
    </source>
</reference>
<dbReference type="GO" id="GO:0008476">
    <property type="term" value="F:protein-tyrosine sulfotransferase activity"/>
    <property type="evidence" value="ECO:0007669"/>
    <property type="project" value="InterPro"/>
</dbReference>
<keyword evidence="1" id="KW-0808">Transferase</keyword>
<dbReference type="InterPro" id="IPR019734">
    <property type="entry name" value="TPR_rpt"/>
</dbReference>